<feature type="compositionally biased region" description="Polar residues" evidence="1">
    <location>
        <begin position="747"/>
        <end position="771"/>
    </location>
</feature>
<dbReference type="PANTHER" id="PTHR46033:SF8">
    <property type="entry name" value="PROTEIN MAINTENANCE OF MERISTEMS-LIKE"/>
    <property type="match status" value="1"/>
</dbReference>
<feature type="compositionally biased region" description="Polar residues" evidence="1">
    <location>
        <begin position="168"/>
        <end position="179"/>
    </location>
</feature>
<feature type="compositionally biased region" description="Basic and acidic residues" evidence="1">
    <location>
        <begin position="734"/>
        <end position="743"/>
    </location>
</feature>
<reference evidence="3 4" key="1">
    <citation type="journal article" date="2015" name="Proc. Natl. Acad. Sci. U.S.A.">
        <title>The resurrection genome of Boea hygrometrica: A blueprint for survival of dehydration.</title>
        <authorList>
            <person name="Xiao L."/>
            <person name="Yang G."/>
            <person name="Zhang L."/>
            <person name="Yang X."/>
            <person name="Zhao S."/>
            <person name="Ji Z."/>
            <person name="Zhou Q."/>
            <person name="Hu M."/>
            <person name="Wang Y."/>
            <person name="Chen M."/>
            <person name="Xu Y."/>
            <person name="Jin H."/>
            <person name="Xiao X."/>
            <person name="Hu G."/>
            <person name="Bao F."/>
            <person name="Hu Y."/>
            <person name="Wan P."/>
            <person name="Li L."/>
            <person name="Deng X."/>
            <person name="Kuang T."/>
            <person name="Xiang C."/>
            <person name="Zhu J.K."/>
            <person name="Oliver M.J."/>
            <person name="He Y."/>
        </authorList>
    </citation>
    <scope>NUCLEOTIDE SEQUENCE [LARGE SCALE GENOMIC DNA]</scope>
    <source>
        <strain evidence="4">cv. XS01</strain>
    </source>
</reference>
<dbReference type="InterPro" id="IPR019557">
    <property type="entry name" value="AminoTfrase-like_pln_mobile"/>
</dbReference>
<proteinExistence type="predicted"/>
<accession>A0A2Z7AFS8</accession>
<dbReference type="EMBL" id="KV015652">
    <property type="protein sequence ID" value="KZV20458.1"/>
    <property type="molecule type" value="Genomic_DNA"/>
</dbReference>
<name>A0A2Z7AFS8_9LAMI</name>
<dbReference type="Pfam" id="PF10536">
    <property type="entry name" value="PMD"/>
    <property type="match status" value="2"/>
</dbReference>
<evidence type="ECO:0000259" key="2">
    <source>
        <dbReference type="Pfam" id="PF10536"/>
    </source>
</evidence>
<feature type="domain" description="Aminotransferase-like plant mobile" evidence="2">
    <location>
        <begin position="448"/>
        <end position="641"/>
    </location>
</feature>
<keyword evidence="4" id="KW-1185">Reference proteome</keyword>
<evidence type="ECO:0000313" key="3">
    <source>
        <dbReference type="EMBL" id="KZV20458.1"/>
    </source>
</evidence>
<dbReference type="OrthoDB" id="1720930at2759"/>
<feature type="region of interest" description="Disordered" evidence="1">
    <location>
        <begin position="250"/>
        <end position="276"/>
    </location>
</feature>
<sequence>MLWRSVCPLICFHIVEWHRPNRVLRQFAMLQHIPGPALDGDKLHEVSRRGRPNFDWANHHRAFVDAWADRHNLVVETEYAVNFCMTDEYARWYDLITRRFVSPIDPVQVDSGYQPGDAYFRRVVRDGTSTIANICKGVAIKDLSREDLVEALTKSIATAAFLHELTLKTPQQQQHQARTSTRRRQGRGDNRRIGDDLQSFDTPDWRQSTSQTPLTSVSHQTSSGADVGPTFRDVGPSYVFSSPLSSSFFDFSQGSGGNDQEDQRTEHQQSDFQTPPAYTTYQDSFIEGIFGGISHQYGGEHQTFDTSPVPYIGYSLPDSTAASASQVPPEYVVEREDEDDYQAPNIIRRSRRVPRAPDCGTGHRLDFFCAKLLFKVRKRKIRTPFRMSVEAGPVERSVLYLQESHISNVIQFDNLDHTLRVRRSDNLIWDLWKSGVLHRRVRSCLNEMGFYVVFQIWAWSRMTPLCPDRLGYNLIAPHENPNYSDNVLPIPPYGARWKHAYCWTHTPTHSVRIIRDVLDRMGDSQFNWVIYDLGAPDISSLPIECRNPMLWRSVCPLICFHIVEWHRPNRVLRQFAMLQHIPGPALDGDKLHEVSRRGRPNFDWANHHRVFVDAWADRHNLVVETEYAVNFCMTDEYARWYDLITRRFVSPIDPVQVDSGYQPGDAYFRRVVRDGTSTIANICKGVAIEDLSREDLVEALTKSIATAAFLHELTLKTPQQQQHQARTSTRRRQGRGDNRRIGDDLQSFDTPDWRQSTSQTPLTSVSHQTSSGMCKDDFEFVNYS</sequence>
<feature type="compositionally biased region" description="Basic and acidic residues" evidence="1">
    <location>
        <begin position="186"/>
        <end position="195"/>
    </location>
</feature>
<evidence type="ECO:0000256" key="1">
    <source>
        <dbReference type="SAM" id="MobiDB-lite"/>
    </source>
</evidence>
<dbReference type="InterPro" id="IPR044824">
    <property type="entry name" value="MAIN-like"/>
</dbReference>
<organism evidence="3 4">
    <name type="scientific">Dorcoceras hygrometricum</name>
    <dbReference type="NCBI Taxonomy" id="472368"/>
    <lineage>
        <taxon>Eukaryota</taxon>
        <taxon>Viridiplantae</taxon>
        <taxon>Streptophyta</taxon>
        <taxon>Embryophyta</taxon>
        <taxon>Tracheophyta</taxon>
        <taxon>Spermatophyta</taxon>
        <taxon>Magnoliopsida</taxon>
        <taxon>eudicotyledons</taxon>
        <taxon>Gunneridae</taxon>
        <taxon>Pentapetalae</taxon>
        <taxon>asterids</taxon>
        <taxon>lamiids</taxon>
        <taxon>Lamiales</taxon>
        <taxon>Gesneriaceae</taxon>
        <taxon>Didymocarpoideae</taxon>
        <taxon>Trichosporeae</taxon>
        <taxon>Loxocarpinae</taxon>
        <taxon>Dorcoceras</taxon>
    </lineage>
</organism>
<dbReference type="AlphaFoldDB" id="A0A2Z7AFS8"/>
<gene>
    <name evidence="3" type="ORF">F511_15469</name>
</gene>
<dbReference type="GO" id="GO:0010073">
    <property type="term" value="P:meristem maintenance"/>
    <property type="evidence" value="ECO:0007669"/>
    <property type="project" value="InterPro"/>
</dbReference>
<feature type="region of interest" description="Disordered" evidence="1">
    <location>
        <begin position="717"/>
        <end position="771"/>
    </location>
</feature>
<dbReference type="PANTHER" id="PTHR46033">
    <property type="entry name" value="PROTEIN MAIN-LIKE 2"/>
    <property type="match status" value="1"/>
</dbReference>
<feature type="compositionally biased region" description="Polar residues" evidence="1">
    <location>
        <begin position="717"/>
        <end position="727"/>
    </location>
</feature>
<protein>
    <submittedName>
        <fullName evidence="3">Serine/threonine-protein phosphatase 7 long form</fullName>
    </submittedName>
</protein>
<feature type="region of interest" description="Disordered" evidence="1">
    <location>
        <begin position="168"/>
        <end position="230"/>
    </location>
</feature>
<feature type="domain" description="Aminotransferase-like plant mobile" evidence="2">
    <location>
        <begin position="2"/>
        <end position="93"/>
    </location>
</feature>
<evidence type="ECO:0000313" key="4">
    <source>
        <dbReference type="Proteomes" id="UP000250235"/>
    </source>
</evidence>
<feature type="compositionally biased region" description="Polar residues" evidence="1">
    <location>
        <begin position="199"/>
        <end position="224"/>
    </location>
</feature>
<dbReference type="Proteomes" id="UP000250235">
    <property type="component" value="Unassembled WGS sequence"/>
</dbReference>